<organism evidence="2 3">
    <name type="scientific">Isoptericola chiayiensis</name>
    <dbReference type="NCBI Taxonomy" id="579446"/>
    <lineage>
        <taxon>Bacteria</taxon>
        <taxon>Bacillati</taxon>
        <taxon>Actinomycetota</taxon>
        <taxon>Actinomycetes</taxon>
        <taxon>Micrococcales</taxon>
        <taxon>Promicromonosporaceae</taxon>
        <taxon>Isoptericola</taxon>
    </lineage>
</organism>
<evidence type="ECO:0000313" key="2">
    <source>
        <dbReference type="EMBL" id="GAA4731048.1"/>
    </source>
</evidence>
<dbReference type="PANTHER" id="PTHR12126">
    <property type="entry name" value="NADH-UBIQUINONE OXIDOREDUCTASE 39 KDA SUBUNIT-RELATED"/>
    <property type="match status" value="1"/>
</dbReference>
<dbReference type="Proteomes" id="UP001500956">
    <property type="component" value="Unassembled WGS sequence"/>
</dbReference>
<dbReference type="SUPFAM" id="SSF51735">
    <property type="entry name" value="NAD(P)-binding Rossmann-fold domains"/>
    <property type="match status" value="1"/>
</dbReference>
<accession>A0ABP8YKJ9</accession>
<feature type="domain" description="NAD(P)-binding" evidence="1">
    <location>
        <begin position="7"/>
        <end position="137"/>
    </location>
</feature>
<proteinExistence type="predicted"/>
<dbReference type="PANTHER" id="PTHR12126:SF11">
    <property type="entry name" value="NADH DEHYDROGENASE [UBIQUINONE] 1 ALPHA SUBCOMPLEX SUBUNIT 9, MITOCHONDRIAL"/>
    <property type="match status" value="1"/>
</dbReference>
<dbReference type="InterPro" id="IPR051207">
    <property type="entry name" value="ComplexI_NDUFA9_subunit"/>
</dbReference>
<protein>
    <submittedName>
        <fullName evidence="2">NAD(P)H-binding protein</fullName>
    </submittedName>
</protein>
<reference evidence="3" key="1">
    <citation type="journal article" date="2019" name="Int. J. Syst. Evol. Microbiol.">
        <title>The Global Catalogue of Microorganisms (GCM) 10K type strain sequencing project: providing services to taxonomists for standard genome sequencing and annotation.</title>
        <authorList>
            <consortium name="The Broad Institute Genomics Platform"/>
            <consortium name="The Broad Institute Genome Sequencing Center for Infectious Disease"/>
            <person name="Wu L."/>
            <person name="Ma J."/>
        </authorList>
    </citation>
    <scope>NUCLEOTIDE SEQUENCE [LARGE SCALE GENOMIC DNA]</scope>
    <source>
        <strain evidence="3">JCM 18063</strain>
    </source>
</reference>
<keyword evidence="3" id="KW-1185">Reference proteome</keyword>
<dbReference type="Pfam" id="PF13460">
    <property type="entry name" value="NAD_binding_10"/>
    <property type="match status" value="1"/>
</dbReference>
<evidence type="ECO:0000313" key="3">
    <source>
        <dbReference type="Proteomes" id="UP001500956"/>
    </source>
</evidence>
<dbReference type="RefSeq" id="WP_172148961.1">
    <property type="nucleotide sequence ID" value="NZ_BAABID010000010.1"/>
</dbReference>
<comment type="caution">
    <text evidence="2">The sequence shown here is derived from an EMBL/GenBank/DDBJ whole genome shotgun (WGS) entry which is preliminary data.</text>
</comment>
<dbReference type="EMBL" id="BAABID010000010">
    <property type="protein sequence ID" value="GAA4731048.1"/>
    <property type="molecule type" value="Genomic_DNA"/>
</dbReference>
<gene>
    <name evidence="2" type="ORF">GCM10023216_23760</name>
</gene>
<sequence length="246" mass="26229">MRIAVAGGTGTVGRHVVSAVERAGHDVVVLARSRGVDVVTGAGLDAALEGADVVVDTLNRMSPRERTARDFFTATSRNLLAAEARAGVAHHVLLSIVGLERVPGYGYFRAKAAQEQVVTDGEVPWTVLRATQFHEFPGQILDQVPGPVGVMPRMLSRPVAAREVGEELVRCAEAGPQGFAPELAGPREEQMVDMARRLLRARGRLRWVVPISFPGAGEDMRGGGLLPDGEGPRGRVTFDEWLAAGA</sequence>
<name>A0ABP8YKJ9_9MICO</name>
<evidence type="ECO:0000259" key="1">
    <source>
        <dbReference type="Pfam" id="PF13460"/>
    </source>
</evidence>
<dbReference type="InterPro" id="IPR036291">
    <property type="entry name" value="NAD(P)-bd_dom_sf"/>
</dbReference>
<dbReference type="Gene3D" id="3.40.50.720">
    <property type="entry name" value="NAD(P)-binding Rossmann-like Domain"/>
    <property type="match status" value="1"/>
</dbReference>
<dbReference type="InterPro" id="IPR016040">
    <property type="entry name" value="NAD(P)-bd_dom"/>
</dbReference>